<accession>C7PYE9</accession>
<keyword evidence="3" id="KW-1133">Transmembrane helix</keyword>
<reference evidence="5 6" key="1">
    <citation type="journal article" date="2009" name="Stand. Genomic Sci.">
        <title>Complete genome sequence of Catenulispora acidiphila type strain (ID 139908).</title>
        <authorList>
            <person name="Copeland A."/>
            <person name="Lapidus A."/>
            <person name="Glavina Del Rio T."/>
            <person name="Nolan M."/>
            <person name="Lucas S."/>
            <person name="Chen F."/>
            <person name="Tice H."/>
            <person name="Cheng J.F."/>
            <person name="Bruce D."/>
            <person name="Goodwin L."/>
            <person name="Pitluck S."/>
            <person name="Mikhailova N."/>
            <person name="Pati A."/>
            <person name="Ivanova N."/>
            <person name="Mavromatis K."/>
            <person name="Chen A."/>
            <person name="Palaniappan K."/>
            <person name="Chain P."/>
            <person name="Land M."/>
            <person name="Hauser L."/>
            <person name="Chang Y.J."/>
            <person name="Jeffries C.D."/>
            <person name="Chertkov O."/>
            <person name="Brettin T."/>
            <person name="Detter J.C."/>
            <person name="Han C."/>
            <person name="Ali Z."/>
            <person name="Tindall B.J."/>
            <person name="Goker M."/>
            <person name="Bristow J."/>
            <person name="Eisen J.A."/>
            <person name="Markowitz V."/>
            <person name="Hugenholtz P."/>
            <person name="Kyrpides N.C."/>
            <person name="Klenk H.P."/>
        </authorList>
    </citation>
    <scope>NUCLEOTIDE SEQUENCE [LARGE SCALE GENOMIC DNA]</scope>
    <source>
        <strain evidence="6">DSM 44928 / JCM 14897 / NBRC 102108 / NRRL B-24433 / ID139908</strain>
    </source>
</reference>
<dbReference type="SUPFAM" id="SSF111331">
    <property type="entry name" value="NAD kinase/diacylglycerol kinase-like"/>
    <property type="match status" value="1"/>
</dbReference>
<feature type="domain" description="DAGKc" evidence="4">
    <location>
        <begin position="124"/>
        <end position="253"/>
    </location>
</feature>
<keyword evidence="5" id="KW-0418">Kinase</keyword>
<evidence type="ECO:0000313" key="6">
    <source>
        <dbReference type="Proteomes" id="UP000000851"/>
    </source>
</evidence>
<dbReference type="PANTHER" id="PTHR12358">
    <property type="entry name" value="SPHINGOSINE KINASE"/>
    <property type="match status" value="1"/>
</dbReference>
<feature type="transmembrane region" description="Helical" evidence="3">
    <location>
        <begin position="88"/>
        <end position="109"/>
    </location>
</feature>
<evidence type="ECO:0000256" key="1">
    <source>
        <dbReference type="ARBA" id="ARBA00001946"/>
    </source>
</evidence>
<proteinExistence type="inferred from homology"/>
<dbReference type="InterPro" id="IPR050187">
    <property type="entry name" value="Lipid_Phosphate_FormReg"/>
</dbReference>
<dbReference type="eggNOG" id="COG1597">
    <property type="taxonomic scope" value="Bacteria"/>
</dbReference>
<dbReference type="Proteomes" id="UP000000851">
    <property type="component" value="Chromosome"/>
</dbReference>
<keyword evidence="3" id="KW-0812">Transmembrane</keyword>
<name>C7PYE9_CATAD</name>
<dbReference type="OrthoDB" id="3208200at2"/>
<dbReference type="HOGENOM" id="CLU_045532_4_0_11"/>
<dbReference type="KEGG" id="cai:Caci_6593"/>
<dbReference type="STRING" id="479433.Caci_6593"/>
<gene>
    <name evidence="5" type="ordered locus">Caci_6593</name>
</gene>
<dbReference type="InterPro" id="IPR017438">
    <property type="entry name" value="ATP-NAD_kinase_N"/>
</dbReference>
<dbReference type="PROSITE" id="PS50146">
    <property type="entry name" value="DAGK"/>
    <property type="match status" value="1"/>
</dbReference>
<evidence type="ECO:0000256" key="2">
    <source>
        <dbReference type="ARBA" id="ARBA00005983"/>
    </source>
</evidence>
<dbReference type="Gene3D" id="3.40.50.10330">
    <property type="entry name" value="Probable inorganic polyphosphate/atp-NAD kinase, domain 1"/>
    <property type="match status" value="1"/>
</dbReference>
<dbReference type="PANTHER" id="PTHR12358:SF54">
    <property type="entry name" value="SPHINGOSINE KINASE RELATED PROTEIN"/>
    <property type="match status" value="1"/>
</dbReference>
<keyword evidence="5" id="KW-0808">Transferase</keyword>
<organism evidence="5 6">
    <name type="scientific">Catenulispora acidiphila (strain DSM 44928 / JCM 14897 / NBRC 102108 / NRRL B-24433 / ID139908)</name>
    <dbReference type="NCBI Taxonomy" id="479433"/>
    <lineage>
        <taxon>Bacteria</taxon>
        <taxon>Bacillati</taxon>
        <taxon>Actinomycetota</taxon>
        <taxon>Actinomycetes</taxon>
        <taxon>Catenulisporales</taxon>
        <taxon>Catenulisporaceae</taxon>
        <taxon>Catenulispora</taxon>
    </lineage>
</organism>
<comment type="cofactor">
    <cofactor evidence="1">
        <name>Mg(2+)</name>
        <dbReference type="ChEBI" id="CHEBI:18420"/>
    </cofactor>
</comment>
<dbReference type="GO" id="GO:0016301">
    <property type="term" value="F:kinase activity"/>
    <property type="evidence" value="ECO:0007669"/>
    <property type="project" value="UniProtKB-KW"/>
</dbReference>
<dbReference type="EMBL" id="CP001700">
    <property type="protein sequence ID" value="ACU75439.1"/>
    <property type="molecule type" value="Genomic_DNA"/>
</dbReference>
<evidence type="ECO:0000259" key="4">
    <source>
        <dbReference type="PROSITE" id="PS50146"/>
    </source>
</evidence>
<dbReference type="AlphaFoldDB" id="C7PYE9"/>
<keyword evidence="3" id="KW-0472">Membrane</keyword>
<dbReference type="InParanoid" id="C7PYE9"/>
<feature type="transmembrane region" description="Helical" evidence="3">
    <location>
        <begin position="64"/>
        <end position="82"/>
    </location>
</feature>
<feature type="transmembrane region" description="Helical" evidence="3">
    <location>
        <begin position="12"/>
        <end position="31"/>
    </location>
</feature>
<protein>
    <submittedName>
        <fullName evidence="5">Diacylglycerol kinase catalytic region</fullName>
    </submittedName>
</protein>
<evidence type="ECO:0000256" key="3">
    <source>
        <dbReference type="SAM" id="Phobius"/>
    </source>
</evidence>
<dbReference type="Pfam" id="PF00781">
    <property type="entry name" value="DAGK_cat"/>
    <property type="match status" value="1"/>
</dbReference>
<dbReference type="RefSeq" id="WP_015795168.1">
    <property type="nucleotide sequence ID" value="NC_013131.1"/>
</dbReference>
<dbReference type="Gene3D" id="2.60.200.40">
    <property type="match status" value="1"/>
</dbReference>
<dbReference type="InterPro" id="IPR001206">
    <property type="entry name" value="Diacylglycerol_kinase_cat_dom"/>
</dbReference>
<evidence type="ECO:0000313" key="5">
    <source>
        <dbReference type="EMBL" id="ACU75439.1"/>
    </source>
</evidence>
<comment type="similarity">
    <text evidence="2">Belongs to the diacylglycerol/lipid kinase family.</text>
</comment>
<keyword evidence="6" id="KW-1185">Reference proteome</keyword>
<sequence length="440" mass="45089" precursor="true">MGSQRRAHRLARTAFALGLAAVGLLITATGLGGAVAVALIAVAALALAAVGGWWALTHHGIARAAGLVIAIGALVAMVVLYAGSTVRWLVVLGAAVVWCAALACARAALRADHAGHGTGSRATPPPRRPLLIMNPASGGGKVGRFDLVRRAEALGCRVVLLDVSQHQDVAAIARQALADGADLLGVAGGDGTQALVAGVAAAHGVPFLVISAGTRNHFALDLGLDREDPSRCLDALADGVELRVDLGEVAGRTFVNNASFGVYAEIVQRPEYRDAKAATTLAELPDLLTGYSGAKLTARVDGVVLPEPQALLVSSNPYDTGWYGSGRRPRLDTGELGVIGLTVRTAAQAADLALLGEQSRTLTAMTAQEVVVTADTETIGVGVDGEALTLAVPVRCRIVPGALRVRVPRERPGVAPARQRVDWRRLGALALGRSGSSGAA</sequence>
<dbReference type="InterPro" id="IPR016064">
    <property type="entry name" value="NAD/diacylglycerol_kinase_sf"/>
</dbReference>